<dbReference type="SUPFAM" id="SSF52540">
    <property type="entry name" value="P-loop containing nucleoside triphosphate hydrolases"/>
    <property type="match status" value="1"/>
</dbReference>
<evidence type="ECO:0000256" key="1">
    <source>
        <dbReference type="SAM" id="Coils"/>
    </source>
</evidence>
<organism evidence="3 4">
    <name type="scientific">Zooshikella ganghwensis</name>
    <dbReference type="NCBI Taxonomy" id="202772"/>
    <lineage>
        <taxon>Bacteria</taxon>
        <taxon>Pseudomonadati</taxon>
        <taxon>Pseudomonadota</taxon>
        <taxon>Gammaproteobacteria</taxon>
        <taxon>Oceanospirillales</taxon>
        <taxon>Zooshikellaceae</taxon>
        <taxon>Zooshikella</taxon>
    </lineage>
</organism>
<proteinExistence type="predicted"/>
<gene>
    <name evidence="3" type="ORF">B9G39_25690</name>
</gene>
<dbReference type="PANTHER" id="PTHR32114:SF2">
    <property type="entry name" value="ABC TRANSPORTER ABCH.3"/>
    <property type="match status" value="1"/>
</dbReference>
<evidence type="ECO:0000313" key="4">
    <source>
        <dbReference type="Proteomes" id="UP000257039"/>
    </source>
</evidence>
<feature type="coiled-coil region" evidence="1">
    <location>
        <begin position="213"/>
        <end position="347"/>
    </location>
</feature>
<dbReference type="AlphaFoldDB" id="A0A4P9VT64"/>
<feature type="domain" description="Rad50/SbcC-type AAA" evidence="2">
    <location>
        <begin position="6"/>
        <end position="271"/>
    </location>
</feature>
<feature type="coiled-coil region" evidence="1">
    <location>
        <begin position="814"/>
        <end position="917"/>
    </location>
</feature>
<comment type="caution">
    <text evidence="3">The sequence shown here is derived from an EMBL/GenBank/DDBJ whole genome shotgun (WGS) entry which is preliminary data.</text>
</comment>
<dbReference type="Gene3D" id="3.40.50.300">
    <property type="entry name" value="P-loop containing nucleotide triphosphate hydrolases"/>
    <property type="match status" value="2"/>
</dbReference>
<dbReference type="PANTHER" id="PTHR32114">
    <property type="entry name" value="ABC TRANSPORTER ABCH.3"/>
    <property type="match status" value="1"/>
</dbReference>
<reference evidence="3 4" key="1">
    <citation type="submission" date="2017-04" db="EMBL/GenBank/DDBJ databases">
        <title>Draft genome sequence of Zooshikella ganghwensis VG4 isolated from Red Sea sediments.</title>
        <authorList>
            <person name="Rehman Z."/>
            <person name="Alam I."/>
            <person name="Kamau A."/>
            <person name="Bajic V."/>
            <person name="Leiknes T."/>
        </authorList>
    </citation>
    <scope>NUCLEOTIDE SEQUENCE [LARGE SCALE GENOMIC DNA]</scope>
    <source>
        <strain evidence="3 4">VG4</strain>
    </source>
</reference>
<dbReference type="Proteomes" id="UP000257039">
    <property type="component" value="Unassembled WGS sequence"/>
</dbReference>
<dbReference type="InterPro" id="IPR038729">
    <property type="entry name" value="Rad50/SbcC_AAA"/>
</dbReference>
<evidence type="ECO:0000313" key="3">
    <source>
        <dbReference type="EMBL" id="RDH46865.1"/>
    </source>
</evidence>
<name>A0A4P9VT64_9GAMM</name>
<dbReference type="EMBL" id="NDXW01000001">
    <property type="protein sequence ID" value="RDH46865.1"/>
    <property type="molecule type" value="Genomic_DNA"/>
</dbReference>
<sequence>MKILQLRFKNLNSLYGEWFIDFTHPEYLSNGIFALIGPTGAGKSTILDAICLALYGATPRLGRITKSSNEIMSRQTGECYAEVLFETQVGRFRCHWGQHRARKKANGKLAEAKHEISDADTGKAIETKKSLVINVIEEKMGMDFDRFTRSILLAQGGFDTFLKADAEQKSKILEQITGTEIYSSISLYVHQRLRDENEVLNCLQVEVAGINTLDEQQEEYIKQKLNNKEQEALLTETQLKENMKAVTWLKNIDELKKEIKLISNEEESFLSEYEHFSEERERLKKALKASELDGKYALLNEVRNQLAEEQQSLNDEETQLPSLYLDASKKEALLKQAEQKIFEVKNEQKILVPLLQKVRSVDHQITDKMEAIRHCNDACKKISEIILSEEDQLKYYKTNYHLLQQEFNAVETYLHQHQADEWLLSGYAGIETQLERLNTIQHDITGKKTEKQVCISRFDTTKQALKSINEEIKHISQKQSQVEHSIQLKQQELETLLNGRLVREYLAEREALYREMVLLQKISDLESERASLEDGKPCPLCGAKHHPYAMGNIPEKNECEKKIADLSILIEKTNLIVEDLNKQEQIKLKYHNEQVEAEKKQIALSGECQQLEKECSVINTQLSCWIQEYEDVKQSICDKLKPIDNIVELQDFNASELRIRLKERMKNWQKQKQKKEILAQQKNDCESKVKTITAILETHSLSLKEKQVELSKLQVELETLKNERHVLFGVKKADQEEQRLTESLADAELSEKQARTSYISVQQQLRISESRISSLKTQITNKKSVLNKKAYEFKALLAKSLFPDEQVFIDARLSIEARNKLQDKEHELERKRAELEHKKKDREVRLATEVRKSITSLTLDQLESQQKGYDDTFSQLRDNIAELKHQLTENSEARERVKEKDNEIEAQKNECLRWQNLHTLIGSVDGKKYRNFAQGLTFERMVSHANRQLEKMTDRYLLIRDEKEPLALNVIDNYQAGEERSTKNLSGGESFIVSLSLALGLSHMASKNVRVDSLFLDEGFGSLDEEALDIALETLAGLQQEGKLIGVISHVTALKERISSQIQVIPQTGGQSVISGYGCKKVLG</sequence>
<feature type="coiled-coil region" evidence="1">
    <location>
        <begin position="703"/>
        <end position="750"/>
    </location>
</feature>
<protein>
    <submittedName>
        <fullName evidence="3">Chromosome segregation protein SMC</fullName>
    </submittedName>
</protein>
<keyword evidence="1" id="KW-0175">Coiled coil</keyword>
<dbReference type="InterPro" id="IPR027417">
    <property type="entry name" value="P-loop_NTPase"/>
</dbReference>
<accession>A0A4P9VT64</accession>
<evidence type="ECO:0000259" key="2">
    <source>
        <dbReference type="Pfam" id="PF13476"/>
    </source>
</evidence>
<dbReference type="Pfam" id="PF13476">
    <property type="entry name" value="AAA_23"/>
    <property type="match status" value="1"/>
</dbReference>
<dbReference type="Pfam" id="PF13558">
    <property type="entry name" value="SbcC_Walker_B"/>
    <property type="match status" value="1"/>
</dbReference>
<keyword evidence="4" id="KW-1185">Reference proteome</keyword>